<dbReference type="AlphaFoldDB" id="A0A0F2MDD1"/>
<dbReference type="OrthoDB" id="2418081at2759"/>
<evidence type="ECO:0000313" key="2">
    <source>
        <dbReference type="Proteomes" id="UP000033710"/>
    </source>
</evidence>
<protein>
    <recommendedName>
        <fullName evidence="3">Phospholipase/carboxylesterase/thioesterase domain-containing protein</fullName>
    </recommendedName>
</protein>
<dbReference type="EMBL" id="AXCR01000006">
    <property type="protein sequence ID" value="KJR86141.1"/>
    <property type="molecule type" value="Genomic_DNA"/>
</dbReference>
<dbReference type="RefSeq" id="XP_016588817.1">
    <property type="nucleotide sequence ID" value="XM_016729725.1"/>
</dbReference>
<reference evidence="1 2" key="1">
    <citation type="journal article" date="2014" name="BMC Genomics">
        <title>Comparative genomics of the major fungal agents of human and animal Sporotrichosis: Sporothrix schenckii and Sporothrix brasiliensis.</title>
        <authorList>
            <person name="Teixeira M.M."/>
            <person name="de Almeida L.G."/>
            <person name="Kubitschek-Barreira P."/>
            <person name="Alves F.L."/>
            <person name="Kioshima E.S."/>
            <person name="Abadio A.K."/>
            <person name="Fernandes L."/>
            <person name="Derengowski L.S."/>
            <person name="Ferreira K.S."/>
            <person name="Souza R.C."/>
            <person name="Ruiz J.C."/>
            <person name="de Andrade N.C."/>
            <person name="Paes H.C."/>
            <person name="Nicola A.M."/>
            <person name="Albuquerque P."/>
            <person name="Gerber A.L."/>
            <person name="Martins V.P."/>
            <person name="Peconick L.D."/>
            <person name="Neto A.V."/>
            <person name="Chaucanez C.B."/>
            <person name="Silva P.A."/>
            <person name="Cunha O.L."/>
            <person name="de Oliveira F.F."/>
            <person name="dos Santos T.C."/>
            <person name="Barros A.L."/>
            <person name="Soares M.A."/>
            <person name="de Oliveira L.M."/>
            <person name="Marini M.M."/>
            <person name="Villalobos-Duno H."/>
            <person name="Cunha M.M."/>
            <person name="de Hoog S."/>
            <person name="da Silveira J.F."/>
            <person name="Henrissat B."/>
            <person name="Nino-Vega G.A."/>
            <person name="Cisalpino P.S."/>
            <person name="Mora-Montes H.M."/>
            <person name="Almeida S.R."/>
            <person name="Stajich J.E."/>
            <person name="Lopes-Bezerra L.M."/>
            <person name="Vasconcelos A.T."/>
            <person name="Felipe M.S."/>
        </authorList>
    </citation>
    <scope>NUCLEOTIDE SEQUENCE [LARGE SCALE GENOMIC DNA]</scope>
    <source>
        <strain evidence="1 2">1099-18</strain>
    </source>
</reference>
<dbReference type="Proteomes" id="UP000033710">
    <property type="component" value="Unassembled WGS sequence"/>
</dbReference>
<gene>
    <name evidence="1" type="ORF">SPSK_02863</name>
</gene>
<dbReference type="KEGG" id="ssck:SPSK_02863"/>
<proteinExistence type="predicted"/>
<dbReference type="GeneID" id="27665002"/>
<dbReference type="Gene3D" id="3.40.50.1820">
    <property type="entry name" value="alpha/beta hydrolase"/>
    <property type="match status" value="1"/>
</dbReference>
<name>A0A0F2MDD1_SPOSC</name>
<organism evidence="1 2">
    <name type="scientific">Sporothrix schenckii 1099-18</name>
    <dbReference type="NCBI Taxonomy" id="1397361"/>
    <lineage>
        <taxon>Eukaryota</taxon>
        <taxon>Fungi</taxon>
        <taxon>Dikarya</taxon>
        <taxon>Ascomycota</taxon>
        <taxon>Pezizomycotina</taxon>
        <taxon>Sordariomycetes</taxon>
        <taxon>Sordariomycetidae</taxon>
        <taxon>Ophiostomatales</taxon>
        <taxon>Ophiostomataceae</taxon>
        <taxon>Sporothrix</taxon>
    </lineage>
</organism>
<dbReference type="InterPro" id="IPR029058">
    <property type="entry name" value="AB_hydrolase_fold"/>
</dbReference>
<sequence length="93" mass="10324">MEQSTTPDRRRRGDAPAPPPYIVESITAHTHSFILLHGLGSNGEKFGREMMAHWKELRRPSSQHNISWRTLRLPHGSMAAVVGLSAGYAHAVV</sequence>
<comment type="caution">
    <text evidence="1">The sequence shown here is derived from an EMBL/GenBank/DDBJ whole genome shotgun (WGS) entry which is preliminary data.</text>
</comment>
<reference evidence="1 2" key="2">
    <citation type="journal article" date="2015" name="Eukaryot. Cell">
        <title>Asexual propagation of a virulent clone complex in a human and feline outbreak of sporotrichosis.</title>
        <authorList>
            <person name="Teixeira Mde M."/>
            <person name="Rodrigues A.M."/>
            <person name="Tsui C.K."/>
            <person name="de Almeida L.G."/>
            <person name="Van Diepeningen A.D."/>
            <person name="van den Ende B.G."/>
            <person name="Fernandes G.F."/>
            <person name="Kano R."/>
            <person name="Hamelin R.C."/>
            <person name="Lopes-Bezerra L.M."/>
            <person name="Vasconcelos A.T."/>
            <person name="de Hoog S."/>
            <person name="de Camargo Z.P."/>
            <person name="Felipe M.S."/>
        </authorList>
    </citation>
    <scope>NUCLEOTIDE SEQUENCE [LARGE SCALE GENOMIC DNA]</scope>
    <source>
        <strain evidence="1 2">1099-18</strain>
    </source>
</reference>
<evidence type="ECO:0000313" key="1">
    <source>
        <dbReference type="EMBL" id="KJR86141.1"/>
    </source>
</evidence>
<accession>A0A0F2MDD1</accession>
<evidence type="ECO:0008006" key="3">
    <source>
        <dbReference type="Google" id="ProtNLM"/>
    </source>
</evidence>
<dbReference type="VEuPathDB" id="FungiDB:SPSK_02863"/>